<reference evidence="2" key="1">
    <citation type="submission" date="2020-01" db="EMBL/GenBank/DDBJ databases">
        <authorList>
            <person name="Mishra B."/>
        </authorList>
    </citation>
    <scope>NUCLEOTIDE SEQUENCE [LARGE SCALE GENOMIC DNA]</scope>
</reference>
<proteinExistence type="predicted"/>
<organism evidence="2 3">
    <name type="scientific">Microthlaspi erraticum</name>
    <dbReference type="NCBI Taxonomy" id="1685480"/>
    <lineage>
        <taxon>Eukaryota</taxon>
        <taxon>Viridiplantae</taxon>
        <taxon>Streptophyta</taxon>
        <taxon>Embryophyta</taxon>
        <taxon>Tracheophyta</taxon>
        <taxon>Spermatophyta</taxon>
        <taxon>Magnoliopsida</taxon>
        <taxon>eudicotyledons</taxon>
        <taxon>Gunneridae</taxon>
        <taxon>Pentapetalae</taxon>
        <taxon>rosids</taxon>
        <taxon>malvids</taxon>
        <taxon>Brassicales</taxon>
        <taxon>Brassicaceae</taxon>
        <taxon>Coluteocarpeae</taxon>
        <taxon>Microthlaspi</taxon>
    </lineage>
</organism>
<sequence>MARKGATTGQRRIYMPNMRDEGNPTTIQSRRDRKTVRSKQNSIGPSKKEISTSQPLSRPESTNQATMLDHLPNGTTEVHQTSQATSKHHFGRQIQKIGREKCLLREIDEGSSIRPTAMHRMADELKTSRRREHRWKLILWSPKNTKEEERKETIEQIEMAKGITSRSHWRARRKISESTRSNRLKLHKEPQNIRLVDETSFQYNEFLTIQEMADGVKFGRSRASKMAAAPPAQITSSSIHIASKEENPDWNEQNWRSRRKTFPEPI</sequence>
<dbReference type="Proteomes" id="UP000467841">
    <property type="component" value="Unassembled WGS sequence"/>
</dbReference>
<gene>
    <name evidence="2" type="ORF">MERR_LOCUS35777</name>
</gene>
<feature type="region of interest" description="Disordered" evidence="1">
    <location>
        <begin position="227"/>
        <end position="266"/>
    </location>
</feature>
<dbReference type="AlphaFoldDB" id="A0A6D2K6A7"/>
<name>A0A6D2K6A7_9BRAS</name>
<keyword evidence="3" id="KW-1185">Reference proteome</keyword>
<evidence type="ECO:0000256" key="1">
    <source>
        <dbReference type="SAM" id="MobiDB-lite"/>
    </source>
</evidence>
<protein>
    <submittedName>
        <fullName evidence="2">Uncharacterized protein</fullName>
    </submittedName>
</protein>
<feature type="region of interest" description="Disordered" evidence="1">
    <location>
        <begin position="1"/>
        <end position="70"/>
    </location>
</feature>
<evidence type="ECO:0000313" key="3">
    <source>
        <dbReference type="Proteomes" id="UP000467841"/>
    </source>
</evidence>
<dbReference type="EMBL" id="CACVBM020001386">
    <property type="protein sequence ID" value="CAA7048542.1"/>
    <property type="molecule type" value="Genomic_DNA"/>
</dbReference>
<comment type="caution">
    <text evidence="2">The sequence shown here is derived from an EMBL/GenBank/DDBJ whole genome shotgun (WGS) entry which is preliminary data.</text>
</comment>
<evidence type="ECO:0000313" key="2">
    <source>
        <dbReference type="EMBL" id="CAA7048542.1"/>
    </source>
</evidence>
<feature type="compositionally biased region" description="Polar residues" evidence="1">
    <location>
        <begin position="51"/>
        <end position="66"/>
    </location>
</feature>
<accession>A0A6D2K6A7</accession>